<dbReference type="STRING" id="522306.CAP2UW1_2066"/>
<organism evidence="7">
    <name type="scientific">Accumulibacter regalis</name>
    <dbReference type="NCBI Taxonomy" id="522306"/>
    <lineage>
        <taxon>Bacteria</taxon>
        <taxon>Pseudomonadati</taxon>
        <taxon>Pseudomonadota</taxon>
        <taxon>Betaproteobacteria</taxon>
        <taxon>Candidatus Accumulibacter</taxon>
    </lineage>
</organism>
<keyword evidence="4" id="KW-0472">Membrane</keyword>
<dbReference type="InterPro" id="IPR004089">
    <property type="entry name" value="MCPsignal_dom"/>
</dbReference>
<dbReference type="GO" id="GO:0007165">
    <property type="term" value="P:signal transduction"/>
    <property type="evidence" value="ECO:0007669"/>
    <property type="project" value="UniProtKB-KW"/>
</dbReference>
<evidence type="ECO:0000256" key="3">
    <source>
        <dbReference type="PROSITE-ProRule" id="PRU00284"/>
    </source>
</evidence>
<evidence type="ECO:0000313" key="7">
    <source>
        <dbReference type="EMBL" id="ACV35362.1"/>
    </source>
</evidence>
<dbReference type="InterPro" id="IPR009875">
    <property type="entry name" value="PilZ_domain"/>
</dbReference>
<comment type="similarity">
    <text evidence="2">Belongs to the methyl-accepting chemotaxis (MCP) protein family.</text>
</comment>
<feature type="domain" description="HAMP" evidence="6">
    <location>
        <begin position="206"/>
        <end position="258"/>
    </location>
</feature>
<dbReference type="SMART" id="SM00283">
    <property type="entry name" value="MA"/>
    <property type="match status" value="1"/>
</dbReference>
<dbReference type="SUPFAM" id="SSF58104">
    <property type="entry name" value="Methyl-accepting chemotaxis protein (MCP) signaling domain"/>
    <property type="match status" value="1"/>
</dbReference>
<dbReference type="Gene3D" id="3.30.450.290">
    <property type="match status" value="1"/>
</dbReference>
<dbReference type="SMART" id="SM00304">
    <property type="entry name" value="HAMP"/>
    <property type="match status" value="1"/>
</dbReference>
<evidence type="ECO:0000256" key="2">
    <source>
        <dbReference type="ARBA" id="ARBA00029447"/>
    </source>
</evidence>
<dbReference type="Pfam" id="PF00015">
    <property type="entry name" value="MCPsignal"/>
    <property type="match status" value="1"/>
</dbReference>
<dbReference type="PANTHER" id="PTHR32089">
    <property type="entry name" value="METHYL-ACCEPTING CHEMOTAXIS PROTEIN MCPB"/>
    <property type="match status" value="1"/>
</dbReference>
<dbReference type="Gene3D" id="2.40.10.220">
    <property type="entry name" value="predicted glycosyltransferase like domains"/>
    <property type="match status" value="1"/>
</dbReference>
<keyword evidence="4" id="KW-1133">Transmembrane helix</keyword>
<dbReference type="AlphaFoldDB" id="C7RMZ5"/>
<dbReference type="Pfam" id="PF00672">
    <property type="entry name" value="HAMP"/>
    <property type="match status" value="1"/>
</dbReference>
<dbReference type="CDD" id="cd06225">
    <property type="entry name" value="HAMP"/>
    <property type="match status" value="1"/>
</dbReference>
<feature type="domain" description="Methyl-accepting transducer" evidence="5">
    <location>
        <begin position="263"/>
        <end position="499"/>
    </location>
</feature>
<reference evidence="7" key="1">
    <citation type="submission" date="2009-08" db="EMBL/GenBank/DDBJ databases">
        <authorList>
            <consortium name="US DOE Joint Genome Institute"/>
            <person name="Lucas S."/>
            <person name="Copeland A."/>
            <person name="Lapidus A."/>
            <person name="Glavina del Rio T."/>
            <person name="Dalin E."/>
            <person name="Tice H."/>
            <person name="Bruce D."/>
            <person name="Barry K."/>
            <person name="Pitluck S."/>
            <person name="Lowry S."/>
            <person name="Larimer F."/>
            <person name="Land M."/>
            <person name="Hauser L."/>
            <person name="Kyrpides N."/>
            <person name="Ivanova N."/>
            <person name="McMahon K.D."/>
            <person name="Hugenholtz P."/>
        </authorList>
    </citation>
    <scope>NUCLEOTIDE SEQUENCE</scope>
    <source>
        <strain evidence="7">UW-1</strain>
    </source>
</reference>
<dbReference type="GO" id="GO:0035438">
    <property type="term" value="F:cyclic-di-GMP binding"/>
    <property type="evidence" value="ECO:0007669"/>
    <property type="project" value="InterPro"/>
</dbReference>
<dbReference type="Gene3D" id="1.10.287.950">
    <property type="entry name" value="Methyl-accepting chemotaxis protein"/>
    <property type="match status" value="1"/>
</dbReference>
<evidence type="ECO:0000256" key="1">
    <source>
        <dbReference type="ARBA" id="ARBA00023224"/>
    </source>
</evidence>
<keyword evidence="1 3" id="KW-0807">Transducer</keyword>
<dbReference type="PANTHER" id="PTHR32089:SF112">
    <property type="entry name" value="LYSOZYME-LIKE PROTEIN-RELATED"/>
    <property type="match status" value="1"/>
</dbReference>
<dbReference type="HOGENOM" id="CLU_000445_107_27_4"/>
<keyword evidence="4" id="KW-0812">Transmembrane</keyword>
<dbReference type="KEGG" id="app:CAP2UW1_2066"/>
<dbReference type="eggNOG" id="COG0840">
    <property type="taxonomic scope" value="Bacteria"/>
</dbReference>
<dbReference type="SUPFAM" id="SSF141371">
    <property type="entry name" value="PilZ domain-like"/>
    <property type="match status" value="1"/>
</dbReference>
<evidence type="ECO:0000259" key="6">
    <source>
        <dbReference type="PROSITE" id="PS50885"/>
    </source>
</evidence>
<gene>
    <name evidence="7" type="ordered locus">CAP2UW1_2066</name>
</gene>
<dbReference type="PROSITE" id="PS50885">
    <property type="entry name" value="HAMP"/>
    <property type="match status" value="1"/>
</dbReference>
<sequence length="662" mass="72583" precursor="true">MNWLKNQKIWVRLVATIWGMLVLLLSAMIIWAYAEQKANAEIQAQDFASSVHQMTMASLTAMMMTGSIGDRALYLEQVRSAGSIQALEVFRGEQVAKQFGPGASVELATGADEQQVLASGKPVFQVNGNEGYLKAVIPAVAQKDYLGKNCLTCHLVPEGTVLGVVSMKISLEKANSQTRQFVSLFAGLALLLSVPFLLVVFLFIRRSVTRPLANAVAVAERVAEGRLDNDIHITSHDETGALLTALTKMQEKLHGVLKEVDDCGRNMGQSAFQVAAISNEISDVSRQQEGQSGEVTSAMQQVLQISSDVQGQAIDASDRSDQVERLAREGIANVRQNIGSMEETTHQVSRASVEIQDLEQFAQLIHNIVNVIKEIAGQTNLLALNAAIEAARAGEAGRGFAVVADEVRKLAERTTRSATEVGEIIEQLSGKVQQVVTAMNVVVQKVSVTQEEARKMASTMEGIAVTAVDTAKANQRISSVSQQQVEQFGLLRSTLETLFAVLRESGCKVKTTAAIGEDLRVVTARLNDIMSGFTFTGGLEIEEAQHEKRRAPRANNSLRVKITQDGTTFEAVASDFSLKGLRLRITHPVRERAQLDLALYLPNDDLDQYEKQEPLRVGGRMAWQRQDGQNYQCGVEFQNVDEAKDRLIRKCFEFYNKNAEFA</sequence>
<protein>
    <submittedName>
        <fullName evidence="7">Methyl-accepting chemotaxis sensory transducer</fullName>
    </submittedName>
</protein>
<dbReference type="GO" id="GO:0016020">
    <property type="term" value="C:membrane"/>
    <property type="evidence" value="ECO:0007669"/>
    <property type="project" value="InterPro"/>
</dbReference>
<accession>C7RMZ5</accession>
<dbReference type="InterPro" id="IPR003660">
    <property type="entry name" value="HAMP_dom"/>
</dbReference>
<name>C7RMZ5_ACCRE</name>
<dbReference type="OrthoDB" id="2489132at2"/>
<feature type="transmembrane region" description="Helical" evidence="4">
    <location>
        <begin position="9"/>
        <end position="34"/>
    </location>
</feature>
<proteinExistence type="inferred from homology"/>
<dbReference type="CDD" id="cd11386">
    <property type="entry name" value="MCP_signal"/>
    <property type="match status" value="1"/>
</dbReference>
<evidence type="ECO:0000256" key="4">
    <source>
        <dbReference type="SAM" id="Phobius"/>
    </source>
</evidence>
<dbReference type="EMBL" id="CP001715">
    <property type="protein sequence ID" value="ACV35362.1"/>
    <property type="molecule type" value="Genomic_DNA"/>
</dbReference>
<reference evidence="7" key="2">
    <citation type="submission" date="2009-09" db="EMBL/GenBank/DDBJ databases">
        <title>Complete sequence of chromosome of Candidatus Accumulibacter phosphatis clade IIA str. UW-1.</title>
        <authorList>
            <consortium name="US DOE Joint Genome Institute"/>
            <person name="Martin H.G."/>
            <person name="Ivanova N."/>
            <person name="Kunin V."/>
            <person name="Warnecke F."/>
            <person name="Barry K."/>
            <person name="He S."/>
            <person name="Salamov A."/>
            <person name="Szeto E."/>
            <person name="Dalin E."/>
            <person name="Pangilinan J.L."/>
            <person name="Lapidus A."/>
            <person name="Lowry S."/>
            <person name="Kyrpides N.C."/>
            <person name="McMahon K.D."/>
            <person name="Hugenholtz P."/>
        </authorList>
    </citation>
    <scope>NUCLEOTIDE SEQUENCE [LARGE SCALE GENOMIC DNA]</scope>
    <source>
        <strain evidence="7">UW-1</strain>
    </source>
</reference>
<feature type="transmembrane region" description="Helical" evidence="4">
    <location>
        <begin position="181"/>
        <end position="204"/>
    </location>
</feature>
<evidence type="ECO:0000259" key="5">
    <source>
        <dbReference type="PROSITE" id="PS50111"/>
    </source>
</evidence>
<dbReference type="Pfam" id="PF07238">
    <property type="entry name" value="PilZ"/>
    <property type="match status" value="1"/>
</dbReference>
<dbReference type="PROSITE" id="PS50111">
    <property type="entry name" value="CHEMOTAXIS_TRANSDUC_2"/>
    <property type="match status" value="1"/>
</dbReference>